<proteinExistence type="predicted"/>
<accession>A0A2H3BY50</accession>
<dbReference type="EMBL" id="KZ293417">
    <property type="protein sequence ID" value="PBK75769.1"/>
    <property type="molecule type" value="Genomic_DNA"/>
</dbReference>
<name>A0A2H3BY50_9AGAR</name>
<sequence length="207" mass="22612">MDIVVRSGRKSGVVGRRQISFTENGSSKIISRPSAPSLIPPTPSFSLTNALTSPVPSPLACQSFTPLQTESNDMSGENAETPSIAYCTAKKRSLELVNVNAWRGLNIGRWNKAAKTARRKGVDPLPFDVKSAIMPNIQLPSKPLSWIVCAITLLNNSAIPQDIDEVIRRDLRRIASDDNGGPVFSPFFENFDDQDTRGGIQDRNGFI</sequence>
<protein>
    <submittedName>
        <fullName evidence="1">Uncharacterized protein</fullName>
    </submittedName>
</protein>
<dbReference type="AlphaFoldDB" id="A0A2H3BY50"/>
<evidence type="ECO:0000313" key="2">
    <source>
        <dbReference type="Proteomes" id="UP000218334"/>
    </source>
</evidence>
<keyword evidence="2" id="KW-1185">Reference proteome</keyword>
<gene>
    <name evidence="1" type="ORF">ARMSODRAFT_1050470</name>
</gene>
<evidence type="ECO:0000313" key="1">
    <source>
        <dbReference type="EMBL" id="PBK75769.1"/>
    </source>
</evidence>
<organism evidence="1 2">
    <name type="scientific">Armillaria solidipes</name>
    <dbReference type="NCBI Taxonomy" id="1076256"/>
    <lineage>
        <taxon>Eukaryota</taxon>
        <taxon>Fungi</taxon>
        <taxon>Dikarya</taxon>
        <taxon>Basidiomycota</taxon>
        <taxon>Agaricomycotina</taxon>
        <taxon>Agaricomycetes</taxon>
        <taxon>Agaricomycetidae</taxon>
        <taxon>Agaricales</taxon>
        <taxon>Marasmiineae</taxon>
        <taxon>Physalacriaceae</taxon>
        <taxon>Armillaria</taxon>
    </lineage>
</organism>
<reference evidence="2" key="1">
    <citation type="journal article" date="2017" name="Nat. Ecol. Evol.">
        <title>Genome expansion and lineage-specific genetic innovations in the forest pathogenic fungi Armillaria.</title>
        <authorList>
            <person name="Sipos G."/>
            <person name="Prasanna A.N."/>
            <person name="Walter M.C."/>
            <person name="O'Connor E."/>
            <person name="Balint B."/>
            <person name="Krizsan K."/>
            <person name="Kiss B."/>
            <person name="Hess J."/>
            <person name="Varga T."/>
            <person name="Slot J."/>
            <person name="Riley R."/>
            <person name="Boka B."/>
            <person name="Rigling D."/>
            <person name="Barry K."/>
            <person name="Lee J."/>
            <person name="Mihaltcheva S."/>
            <person name="LaButti K."/>
            <person name="Lipzen A."/>
            <person name="Waldron R."/>
            <person name="Moloney N.M."/>
            <person name="Sperisen C."/>
            <person name="Kredics L."/>
            <person name="Vagvoelgyi C."/>
            <person name="Patrignani A."/>
            <person name="Fitzpatrick D."/>
            <person name="Nagy I."/>
            <person name="Doyle S."/>
            <person name="Anderson J.B."/>
            <person name="Grigoriev I.V."/>
            <person name="Gueldener U."/>
            <person name="Muensterkoetter M."/>
            <person name="Nagy L.G."/>
        </authorList>
    </citation>
    <scope>NUCLEOTIDE SEQUENCE [LARGE SCALE GENOMIC DNA]</scope>
    <source>
        <strain evidence="2">28-4</strain>
    </source>
</reference>
<dbReference type="Proteomes" id="UP000218334">
    <property type="component" value="Unassembled WGS sequence"/>
</dbReference>